<evidence type="ECO:0000313" key="2">
    <source>
        <dbReference type="EMBL" id="CAB3890557.1"/>
    </source>
</evidence>
<reference evidence="2 3" key="1">
    <citation type="submission" date="2020-04" db="EMBL/GenBank/DDBJ databases">
        <authorList>
            <person name="De Canck E."/>
        </authorList>
    </citation>
    <scope>NUCLEOTIDE SEQUENCE [LARGE SCALE GENOMIC DNA]</scope>
    <source>
        <strain evidence="2 3">LMG 26788</strain>
    </source>
</reference>
<sequence length="71" mass="7741">MSGENWSWDAEDASESIVIARVDAVAVYQNTNGDLVIRQQHPLGDDDAVVIVPRAHVPALLQGIKTEMDLV</sequence>
<name>A0A6S7DGL7_9BURK</name>
<keyword evidence="3" id="KW-1185">Reference proteome</keyword>
<dbReference type="Proteomes" id="UP000494203">
    <property type="component" value="Unassembled WGS sequence"/>
</dbReference>
<proteinExistence type="predicted"/>
<dbReference type="RefSeq" id="WP_175141366.1">
    <property type="nucleotide sequence ID" value="NZ_CADIKZ010000010.1"/>
</dbReference>
<evidence type="ECO:0000313" key="1">
    <source>
        <dbReference type="EMBL" id="CAB3889233.1"/>
    </source>
</evidence>
<accession>A0A6S7DGL7</accession>
<organism evidence="2 3">
    <name type="scientific">Achromobacter pulmonis</name>
    <dbReference type="NCBI Taxonomy" id="1389932"/>
    <lineage>
        <taxon>Bacteria</taxon>
        <taxon>Pseudomonadati</taxon>
        <taxon>Pseudomonadota</taxon>
        <taxon>Betaproteobacteria</taxon>
        <taxon>Burkholderiales</taxon>
        <taxon>Alcaligenaceae</taxon>
        <taxon>Achromobacter</taxon>
    </lineage>
</organism>
<gene>
    <name evidence="1" type="ORF">LMG26788_03687</name>
    <name evidence="2" type="ORF">LMG26788_03753</name>
</gene>
<dbReference type="EMBL" id="CADIKZ010000010">
    <property type="protein sequence ID" value="CAB3889233.1"/>
    <property type="molecule type" value="Genomic_DNA"/>
</dbReference>
<evidence type="ECO:0000313" key="3">
    <source>
        <dbReference type="Proteomes" id="UP000494203"/>
    </source>
</evidence>
<dbReference type="AlphaFoldDB" id="A0A6S7DGL7"/>
<dbReference type="EMBL" id="CADIKZ010000010">
    <property type="protein sequence ID" value="CAB3890557.1"/>
    <property type="molecule type" value="Genomic_DNA"/>
</dbReference>
<protein>
    <submittedName>
        <fullName evidence="2">Uncharacterized protein</fullName>
    </submittedName>
</protein>